<feature type="region of interest" description="Disordered" evidence="3">
    <location>
        <begin position="146"/>
        <end position="168"/>
    </location>
</feature>
<dbReference type="Gene3D" id="1.20.1270.60">
    <property type="entry name" value="Arfaptin homology (AH) domain/BAR domain"/>
    <property type="match status" value="1"/>
</dbReference>
<dbReference type="GO" id="GO:0006897">
    <property type="term" value="P:endocytosis"/>
    <property type="evidence" value="ECO:0007669"/>
    <property type="project" value="InterPro"/>
</dbReference>
<feature type="compositionally biased region" description="Polar residues" evidence="3">
    <location>
        <begin position="286"/>
        <end position="300"/>
    </location>
</feature>
<dbReference type="Proteomes" id="UP001219355">
    <property type="component" value="Chromosome 1"/>
</dbReference>
<dbReference type="PRINTS" id="PR00452">
    <property type="entry name" value="SH3DOMAIN"/>
</dbReference>
<evidence type="ECO:0000259" key="4">
    <source>
        <dbReference type="PROSITE" id="PS50002"/>
    </source>
</evidence>
<dbReference type="Pfam" id="PF03114">
    <property type="entry name" value="BAR"/>
    <property type="match status" value="1"/>
</dbReference>
<evidence type="ECO:0000256" key="3">
    <source>
        <dbReference type="SAM" id="MobiDB-lite"/>
    </source>
</evidence>
<keyword evidence="1 2" id="KW-0728">SH3 domain</keyword>
<feature type="compositionally biased region" description="Polar residues" evidence="3">
    <location>
        <begin position="338"/>
        <end position="364"/>
    </location>
</feature>
<dbReference type="GO" id="GO:0031097">
    <property type="term" value="C:medial cortex"/>
    <property type="evidence" value="ECO:0007669"/>
    <property type="project" value="TreeGrafter"/>
</dbReference>
<keyword evidence="7" id="KW-1185">Reference proteome</keyword>
<dbReference type="InterPro" id="IPR004148">
    <property type="entry name" value="BAR_dom"/>
</dbReference>
<dbReference type="PROSITE" id="PS50002">
    <property type="entry name" value="SH3"/>
    <property type="match status" value="1"/>
</dbReference>
<dbReference type="Pfam" id="PF14604">
    <property type="entry name" value="SH3_9"/>
    <property type="match status" value="1"/>
</dbReference>
<dbReference type="PANTHER" id="PTHR47174:SF2">
    <property type="entry name" value="SH3 DOMAIN SIGNALLING PROTEIN (AFU_ORTHOLOGUE AFUA_5G07670)"/>
    <property type="match status" value="1"/>
</dbReference>
<evidence type="ECO:0000259" key="5">
    <source>
        <dbReference type="PROSITE" id="PS51021"/>
    </source>
</evidence>
<evidence type="ECO:0000256" key="2">
    <source>
        <dbReference type="PROSITE-ProRule" id="PRU00192"/>
    </source>
</evidence>
<feature type="region of interest" description="Disordered" evidence="3">
    <location>
        <begin position="312"/>
        <end position="373"/>
    </location>
</feature>
<dbReference type="AlphaFoldDB" id="A0AAF0DDS7"/>
<sequence>MLAMHRQFGRLMKRSADESQVSVLLKDFDNADKLLTKIIDSSKAWRDAWSSILTYQARLLQEFESLYHPIVGSSEPTAHPPAITPEATLMRTARLNEEYESLRVDLSEEILSVDVRMIKPAMEAKDYLQPMKKVIKKRDDKKLDYERYQGRVDASRKKSKRSDRENSALAKAEIDLSKAKDEYQAADDHLRAHLPGLITATFSILPHILSAQVEIQNTLLALYYTSLHNYSLEQNFPFPPPAMDVVIQSWERDFLPTQREAESIACVSHSKSGRQPRTSDDHRNGTILNGSSTRYGSSPTLIRKLSVSPVRAIHSPPSVPSDTRPRINGFKTAPAGNLMTTTSTSARQYSPPGTNRVSSESPDVSTHHAPPVSRNAQIQSSVAAAGAASIAAAIGKKKPPPPPPPRSSSSTQVQFVTALYDFGGQGAGDLVFREGDRIRVIKKTDKTDDWWEGELRGIRGSFPANYCA</sequence>
<dbReference type="GO" id="GO:1990528">
    <property type="term" value="C:Rvs161p-Rvs167p complex"/>
    <property type="evidence" value="ECO:0007669"/>
    <property type="project" value="TreeGrafter"/>
</dbReference>
<dbReference type="InterPro" id="IPR001452">
    <property type="entry name" value="SH3_domain"/>
</dbReference>
<dbReference type="PROSITE" id="PS51021">
    <property type="entry name" value="BAR"/>
    <property type="match status" value="1"/>
</dbReference>
<proteinExistence type="predicted"/>
<protein>
    <recommendedName>
        <fullName evidence="8">SH3 domain signaling protein</fullName>
    </recommendedName>
</protein>
<dbReference type="SUPFAM" id="SSF50044">
    <property type="entry name" value="SH3-domain"/>
    <property type="match status" value="1"/>
</dbReference>
<evidence type="ECO:0000256" key="1">
    <source>
        <dbReference type="ARBA" id="ARBA00022443"/>
    </source>
</evidence>
<dbReference type="GO" id="GO:0008289">
    <property type="term" value="F:lipid binding"/>
    <property type="evidence" value="ECO:0007669"/>
    <property type="project" value="TreeGrafter"/>
</dbReference>
<dbReference type="InterPro" id="IPR046982">
    <property type="entry name" value="BIN3/RVS161-like"/>
</dbReference>
<evidence type="ECO:0008006" key="8">
    <source>
        <dbReference type="Google" id="ProtNLM"/>
    </source>
</evidence>
<dbReference type="CDD" id="cd07599">
    <property type="entry name" value="BAR_Rvs167p"/>
    <property type="match status" value="1"/>
</dbReference>
<evidence type="ECO:0000313" key="7">
    <source>
        <dbReference type="Proteomes" id="UP001219355"/>
    </source>
</evidence>
<feature type="domain" description="BAR" evidence="5">
    <location>
        <begin position="6"/>
        <end position="263"/>
    </location>
</feature>
<feature type="domain" description="SH3" evidence="4">
    <location>
        <begin position="411"/>
        <end position="468"/>
    </location>
</feature>
<reference evidence="6" key="1">
    <citation type="submission" date="2023-03" db="EMBL/GenBank/DDBJ databases">
        <title>Emydomyces testavorans Genome Sequence.</title>
        <authorList>
            <person name="Hoyer L."/>
        </authorList>
    </citation>
    <scope>NUCLEOTIDE SEQUENCE</scope>
    <source>
        <strain evidence="6">16-2883</strain>
    </source>
</reference>
<name>A0AAF0DDS7_9EURO</name>
<feature type="region of interest" description="Disordered" evidence="3">
    <location>
        <begin position="263"/>
        <end position="300"/>
    </location>
</feature>
<dbReference type="Gene3D" id="2.30.30.40">
    <property type="entry name" value="SH3 Domains"/>
    <property type="match status" value="1"/>
</dbReference>
<accession>A0AAF0DDS7</accession>
<evidence type="ECO:0000313" key="6">
    <source>
        <dbReference type="EMBL" id="WEW56403.1"/>
    </source>
</evidence>
<dbReference type="SUPFAM" id="SSF103657">
    <property type="entry name" value="BAR/IMD domain-like"/>
    <property type="match status" value="1"/>
</dbReference>
<dbReference type="InterPro" id="IPR027267">
    <property type="entry name" value="AH/BAR_dom_sf"/>
</dbReference>
<dbReference type="GO" id="GO:0043332">
    <property type="term" value="C:mating projection tip"/>
    <property type="evidence" value="ECO:0007669"/>
    <property type="project" value="TreeGrafter"/>
</dbReference>
<dbReference type="PANTHER" id="PTHR47174">
    <property type="entry name" value="BRIDGING INTEGRATOR 3"/>
    <property type="match status" value="1"/>
</dbReference>
<gene>
    <name evidence="6" type="ORF">PRK78_001846</name>
</gene>
<dbReference type="SMART" id="SM00326">
    <property type="entry name" value="SH3"/>
    <property type="match status" value="1"/>
</dbReference>
<organism evidence="6 7">
    <name type="scientific">Emydomyces testavorans</name>
    <dbReference type="NCBI Taxonomy" id="2070801"/>
    <lineage>
        <taxon>Eukaryota</taxon>
        <taxon>Fungi</taxon>
        <taxon>Dikarya</taxon>
        <taxon>Ascomycota</taxon>
        <taxon>Pezizomycotina</taxon>
        <taxon>Eurotiomycetes</taxon>
        <taxon>Eurotiomycetidae</taxon>
        <taxon>Onygenales</taxon>
        <taxon>Nannizziopsiaceae</taxon>
        <taxon>Emydomyces</taxon>
    </lineage>
</organism>
<dbReference type="InterPro" id="IPR036028">
    <property type="entry name" value="SH3-like_dom_sf"/>
</dbReference>
<dbReference type="FunFam" id="2.30.30.40:FF:000100">
    <property type="entry name" value="SH3 domain-containing YSC84-like protein 1"/>
    <property type="match status" value="1"/>
</dbReference>
<dbReference type="EMBL" id="CP120627">
    <property type="protein sequence ID" value="WEW56403.1"/>
    <property type="molecule type" value="Genomic_DNA"/>
</dbReference>
<dbReference type="GO" id="GO:0030479">
    <property type="term" value="C:actin cortical patch"/>
    <property type="evidence" value="ECO:0007669"/>
    <property type="project" value="TreeGrafter"/>
</dbReference>
<dbReference type="GO" id="GO:0051666">
    <property type="term" value="P:actin cortical patch localization"/>
    <property type="evidence" value="ECO:0007669"/>
    <property type="project" value="InterPro"/>
</dbReference>
<dbReference type="GO" id="GO:0097320">
    <property type="term" value="P:plasma membrane tubulation"/>
    <property type="evidence" value="ECO:0007669"/>
    <property type="project" value="TreeGrafter"/>
</dbReference>